<feature type="non-terminal residue" evidence="1">
    <location>
        <position position="621"/>
    </location>
</feature>
<protein>
    <submittedName>
        <fullName evidence="1">ABCAD protein</fullName>
    </submittedName>
</protein>
<gene>
    <name evidence="1" type="primary">Abca13_0</name>
    <name evidence="1" type="ORF">CICMAG_R02134</name>
</gene>
<organism evidence="1 2">
    <name type="scientific">Ciconia maguari</name>
    <dbReference type="NCBI Taxonomy" id="52777"/>
    <lineage>
        <taxon>Eukaryota</taxon>
        <taxon>Metazoa</taxon>
        <taxon>Chordata</taxon>
        <taxon>Craniata</taxon>
        <taxon>Vertebrata</taxon>
        <taxon>Euteleostomi</taxon>
        <taxon>Archelosauria</taxon>
        <taxon>Archosauria</taxon>
        <taxon>Dinosauria</taxon>
        <taxon>Saurischia</taxon>
        <taxon>Theropoda</taxon>
        <taxon>Coelurosauria</taxon>
        <taxon>Aves</taxon>
        <taxon>Neognathae</taxon>
        <taxon>Neoaves</taxon>
        <taxon>Aequornithes</taxon>
        <taxon>Ciconiiformes</taxon>
        <taxon>Ciconiidae</taxon>
        <taxon>Ciconia</taxon>
    </lineage>
</organism>
<dbReference type="AlphaFoldDB" id="A0A7L0ATR0"/>
<dbReference type="EMBL" id="VXAE01008351">
    <property type="protein sequence ID" value="NXJ36930.1"/>
    <property type="molecule type" value="Genomic_DNA"/>
</dbReference>
<accession>A0A7L0ATR0</accession>
<name>A0A7L0ATR0_9AVES</name>
<evidence type="ECO:0000313" key="1">
    <source>
        <dbReference type="EMBL" id="NXJ36930.1"/>
    </source>
</evidence>
<proteinExistence type="predicted"/>
<keyword evidence="2" id="KW-1185">Reference proteome</keyword>
<reference evidence="1 2" key="1">
    <citation type="submission" date="2019-09" db="EMBL/GenBank/DDBJ databases">
        <title>Bird 10,000 Genomes (B10K) Project - Family phase.</title>
        <authorList>
            <person name="Zhang G."/>
        </authorList>
    </citation>
    <scope>NUCLEOTIDE SEQUENCE [LARGE SCALE GENOMIC DNA]</scope>
    <source>
        <strain evidence="1">B10K-DU-001-47</strain>
        <tissue evidence="1">Muscle</tissue>
    </source>
</reference>
<evidence type="ECO:0000313" key="2">
    <source>
        <dbReference type="Proteomes" id="UP000537039"/>
    </source>
</evidence>
<sequence>LKHMVALVQNMRSMDVEFLISQFKHVQRILDNFFKNIKPLYIENSELGMLTDLWDAFENNLCNWNLTGLWQITQIFEQDELYDVEEMFRFLLNVISLTEKVAHGNITEALTEVYAFILTQEAKMPMFTEEEFSNQVESLLMLLETLTDMSDEPAEASVCFSAAFCWTLTTATPQTVPTFKPCDFVHSNSTLSYNAVIEVIKELKLITLEDSSSCTMEDFQMDITRNLTCFFYQIKEWNSILLKFSELHHVNGSVLKELLDFWNELSLYAVPLQVNNTYSVNCSSTLKRQVALQIVETLGSMPVAEMEMAKGVLEQLDDLYGGLSWNRHSKTSLIKTVLTNVKNMTSEVSGLLDTEAVLSFLSVIQPLMMLSSVGNQTYSMLMILSALNGNSNISDNFENFWFPIVTSIEDLLVNFNVRHLLAVIDQEFQLLRLATGQSSSMALDALIQQFNTSSVDAILRNFEDIQEIVNSFLCECNNKNYSKIMHALILLMANENSSTDLMQVVKDIIDFLELFQNKSKEDYAGVLFVDGHLSREKLNNTRTANSVLLNSLLHVIADLTVIEEALHTNNTELQIVDFIDSFFDNAQYREVSTQSQNRNLDIMQEILQMIFQSTTGHDRNK</sequence>
<comment type="caution">
    <text evidence="1">The sequence shown here is derived from an EMBL/GenBank/DDBJ whole genome shotgun (WGS) entry which is preliminary data.</text>
</comment>
<dbReference type="Proteomes" id="UP000537039">
    <property type="component" value="Unassembled WGS sequence"/>
</dbReference>
<feature type="non-terminal residue" evidence="1">
    <location>
        <position position="1"/>
    </location>
</feature>